<accession>A0A8K0QV28</accession>
<evidence type="ECO:0000313" key="2">
    <source>
        <dbReference type="EMBL" id="KAH7071766.1"/>
    </source>
</evidence>
<evidence type="ECO:0000256" key="1">
    <source>
        <dbReference type="SAM" id="MobiDB-lite"/>
    </source>
</evidence>
<organism evidence="2 3">
    <name type="scientific">Paraphoma chrysanthemicola</name>
    <dbReference type="NCBI Taxonomy" id="798071"/>
    <lineage>
        <taxon>Eukaryota</taxon>
        <taxon>Fungi</taxon>
        <taxon>Dikarya</taxon>
        <taxon>Ascomycota</taxon>
        <taxon>Pezizomycotina</taxon>
        <taxon>Dothideomycetes</taxon>
        <taxon>Pleosporomycetidae</taxon>
        <taxon>Pleosporales</taxon>
        <taxon>Pleosporineae</taxon>
        <taxon>Phaeosphaeriaceae</taxon>
        <taxon>Paraphoma</taxon>
    </lineage>
</organism>
<dbReference type="Proteomes" id="UP000813461">
    <property type="component" value="Unassembled WGS sequence"/>
</dbReference>
<comment type="caution">
    <text evidence="2">The sequence shown here is derived from an EMBL/GenBank/DDBJ whole genome shotgun (WGS) entry which is preliminary data.</text>
</comment>
<gene>
    <name evidence="2" type="ORF">FB567DRAFT_402069</name>
</gene>
<proteinExistence type="predicted"/>
<sequence length="498" mass="56943">ALLTGSVFRSPLPPLFTPWTFSYAQGHQTFSIETAVTMDWSTLTQVDVKDRIIYELRAPWNAPPISWSELVTKYEELYNHHYSLEGMRKNFGRANKAVYAATGVYFVGSSVGLSSFGIPVDKDMTTALQNAGYIARPTRKSKKAGSMASRGKLNLQFEGKAIRLVIQQPGTTSYAERYIPKELAKEFRIRDCILKVSTKTFDRWFSCVAFGLYHKFPKRLYKLKKLAPGQFIYQDEGVPPVTMQDFLETYAFSKAMGTCNVSDMILDEVLKVLKREKSICVKYQHGAICTEDPNDVVRYLDLEPAHIGQLWQHTKRNDPLRALFVDLWAHNPAAIDQQTNKLACHTAAEAIKKHMSFVRNAQRYDVFEDFASALSPDAICQTYHSHGASKPCYKSAPASTKALNFLKDNLRDPQTVFIDKLCHTIHNETGNRLDMVHLQGTRSGWDWARIRSIKAWILVPMKGPQRRDIRPSFYDENEKDKHDRFPSHPGYRNPKWTK</sequence>
<evidence type="ECO:0000313" key="3">
    <source>
        <dbReference type="Proteomes" id="UP000813461"/>
    </source>
</evidence>
<protein>
    <submittedName>
        <fullName evidence="2">Uncharacterized protein</fullName>
    </submittedName>
</protein>
<dbReference type="AlphaFoldDB" id="A0A8K0QV28"/>
<dbReference type="OrthoDB" id="3791649at2759"/>
<feature type="non-terminal residue" evidence="2">
    <location>
        <position position="498"/>
    </location>
</feature>
<name>A0A8K0QV28_9PLEO</name>
<feature type="compositionally biased region" description="Basic and acidic residues" evidence="1">
    <location>
        <begin position="476"/>
        <end position="486"/>
    </location>
</feature>
<keyword evidence="3" id="KW-1185">Reference proteome</keyword>
<feature type="region of interest" description="Disordered" evidence="1">
    <location>
        <begin position="468"/>
        <end position="498"/>
    </location>
</feature>
<dbReference type="EMBL" id="JAGMVJ010000024">
    <property type="protein sequence ID" value="KAH7071766.1"/>
    <property type="molecule type" value="Genomic_DNA"/>
</dbReference>
<feature type="non-terminal residue" evidence="2">
    <location>
        <position position="1"/>
    </location>
</feature>
<reference evidence="2" key="1">
    <citation type="journal article" date="2021" name="Nat. Commun.">
        <title>Genetic determinants of endophytism in the Arabidopsis root mycobiome.</title>
        <authorList>
            <person name="Mesny F."/>
            <person name="Miyauchi S."/>
            <person name="Thiergart T."/>
            <person name="Pickel B."/>
            <person name="Atanasova L."/>
            <person name="Karlsson M."/>
            <person name="Huettel B."/>
            <person name="Barry K.W."/>
            <person name="Haridas S."/>
            <person name="Chen C."/>
            <person name="Bauer D."/>
            <person name="Andreopoulos W."/>
            <person name="Pangilinan J."/>
            <person name="LaButti K."/>
            <person name="Riley R."/>
            <person name="Lipzen A."/>
            <person name="Clum A."/>
            <person name="Drula E."/>
            <person name="Henrissat B."/>
            <person name="Kohler A."/>
            <person name="Grigoriev I.V."/>
            <person name="Martin F.M."/>
            <person name="Hacquard S."/>
        </authorList>
    </citation>
    <scope>NUCLEOTIDE SEQUENCE</scope>
    <source>
        <strain evidence="2">MPI-SDFR-AT-0120</strain>
    </source>
</reference>